<evidence type="ECO:0000313" key="2">
    <source>
        <dbReference type="Proteomes" id="UP000239576"/>
    </source>
</evidence>
<dbReference type="RefSeq" id="WP_106257691.1">
    <property type="nucleotide sequence ID" value="NZ_CAWNSW010000133.1"/>
</dbReference>
<dbReference type="AlphaFoldDB" id="A0A2T1E2U1"/>
<reference evidence="2" key="1">
    <citation type="submission" date="2018-02" db="EMBL/GenBank/DDBJ databases">
        <authorList>
            <person name="Moore K."/>
            <person name="Momper L."/>
        </authorList>
    </citation>
    <scope>NUCLEOTIDE SEQUENCE [LARGE SCALE GENOMIC DNA]</scope>
    <source>
        <strain evidence="2">ULC18</strain>
    </source>
</reference>
<proteinExistence type="predicted"/>
<dbReference type="InterPro" id="IPR025354">
    <property type="entry name" value="DUF4258"/>
</dbReference>
<accession>A0A2T1E2U1</accession>
<evidence type="ECO:0008006" key="3">
    <source>
        <dbReference type="Google" id="ProtNLM"/>
    </source>
</evidence>
<protein>
    <recommendedName>
        <fullName evidence="3">DUF4258 domain-containing protein</fullName>
    </recommendedName>
</protein>
<organism evidence="1 2">
    <name type="scientific">Stenomitos frigidus ULC18</name>
    <dbReference type="NCBI Taxonomy" id="2107698"/>
    <lineage>
        <taxon>Bacteria</taxon>
        <taxon>Bacillati</taxon>
        <taxon>Cyanobacteriota</taxon>
        <taxon>Cyanophyceae</taxon>
        <taxon>Leptolyngbyales</taxon>
        <taxon>Leptolyngbyaceae</taxon>
        <taxon>Stenomitos</taxon>
    </lineage>
</organism>
<keyword evidence="2" id="KW-1185">Reference proteome</keyword>
<dbReference type="Pfam" id="PF14076">
    <property type="entry name" value="DUF4258"/>
    <property type="match status" value="1"/>
</dbReference>
<dbReference type="EMBL" id="PVWK01000098">
    <property type="protein sequence ID" value="PSB27072.1"/>
    <property type="molecule type" value="Genomic_DNA"/>
</dbReference>
<dbReference type="OrthoDB" id="515868at2"/>
<sequence>MPRNDIDRIREKIRLRQYDMSAHAMEEMAEDLLTILDVEEAVLNGQVIRVEKDDPRGTKYTVVGTALDQQTPVGVVGRFASTGSYLIITVYEVT</sequence>
<reference evidence="1 2" key="2">
    <citation type="submission" date="2018-03" db="EMBL/GenBank/DDBJ databases">
        <title>The ancient ancestry and fast evolution of plastids.</title>
        <authorList>
            <person name="Moore K.R."/>
            <person name="Magnabosco C."/>
            <person name="Momper L."/>
            <person name="Gold D.A."/>
            <person name="Bosak T."/>
            <person name="Fournier G.P."/>
        </authorList>
    </citation>
    <scope>NUCLEOTIDE SEQUENCE [LARGE SCALE GENOMIC DNA]</scope>
    <source>
        <strain evidence="1 2">ULC18</strain>
    </source>
</reference>
<name>A0A2T1E2U1_9CYAN</name>
<evidence type="ECO:0000313" key="1">
    <source>
        <dbReference type="EMBL" id="PSB27072.1"/>
    </source>
</evidence>
<gene>
    <name evidence="1" type="ORF">C7B82_18185</name>
</gene>
<dbReference type="Proteomes" id="UP000239576">
    <property type="component" value="Unassembled WGS sequence"/>
</dbReference>
<comment type="caution">
    <text evidence="1">The sequence shown here is derived from an EMBL/GenBank/DDBJ whole genome shotgun (WGS) entry which is preliminary data.</text>
</comment>